<evidence type="ECO:0000256" key="1">
    <source>
        <dbReference type="ARBA" id="ARBA00004651"/>
    </source>
</evidence>
<dbReference type="InterPro" id="IPR050297">
    <property type="entry name" value="LipidA_mod_glycosyltrf_83"/>
</dbReference>
<feature type="transmembrane region" description="Helical" evidence="8">
    <location>
        <begin position="276"/>
        <end position="297"/>
    </location>
</feature>
<evidence type="ECO:0000313" key="10">
    <source>
        <dbReference type="EMBL" id="GAA1494505.1"/>
    </source>
</evidence>
<feature type="transmembrane region" description="Helical" evidence="8">
    <location>
        <begin position="304"/>
        <end position="324"/>
    </location>
</feature>
<feature type="transmembrane region" description="Helical" evidence="8">
    <location>
        <begin position="65"/>
        <end position="86"/>
    </location>
</feature>
<accession>A0ABN1ZFL5</accession>
<organism evidence="10 11">
    <name type="scientific">Curtobacterium herbarum</name>
    <dbReference type="NCBI Taxonomy" id="150122"/>
    <lineage>
        <taxon>Bacteria</taxon>
        <taxon>Bacillati</taxon>
        <taxon>Actinomycetota</taxon>
        <taxon>Actinomycetes</taxon>
        <taxon>Micrococcales</taxon>
        <taxon>Microbacteriaceae</taxon>
        <taxon>Curtobacterium</taxon>
    </lineage>
</organism>
<keyword evidence="5 8" id="KW-0812">Transmembrane</keyword>
<dbReference type="InterPro" id="IPR038731">
    <property type="entry name" value="RgtA/B/C-like"/>
</dbReference>
<evidence type="ECO:0000259" key="9">
    <source>
        <dbReference type="Pfam" id="PF13231"/>
    </source>
</evidence>
<feature type="transmembrane region" description="Helical" evidence="8">
    <location>
        <begin position="330"/>
        <end position="347"/>
    </location>
</feature>
<feature type="transmembrane region" description="Helical" evidence="8">
    <location>
        <begin position="185"/>
        <end position="203"/>
    </location>
</feature>
<feature type="transmembrane region" description="Helical" evidence="8">
    <location>
        <begin position="392"/>
        <end position="410"/>
    </location>
</feature>
<evidence type="ECO:0000256" key="5">
    <source>
        <dbReference type="ARBA" id="ARBA00022692"/>
    </source>
</evidence>
<keyword evidence="11" id="KW-1185">Reference proteome</keyword>
<sequence length="574" mass="60198">MWTLTGSEGLMSGSRPAALGTVSGVSSPRTGSISVPHAVRHVPVRAGLRGAVSAAATTAVRTPELTIGALGVVVAAAFSWVPSLWYDEAATVTSAQRSWPQLWAELHTVDAVHGLYYALIHAWFWLVGYTPFTLRLPSALAIGVAAALVVALGRRIGGKRLGITAGIVFLLLPRVQWAGTEGRPYATITTLSVCLTLVGLTALRHGRQGRAIGWWVAYGVLAVVSVAFNVYLSLAVVAHAVALVWTLLAERHDLRLATVSRTGRMPGAPLVTGHVLVRWAVAAGAAAVVVAPFVLVVSSQARQIGWIKGIGTGTFGQVFSTAWFGASGPYAAMAWTLMTIGVGTALVQARRGVPAARAVVRAQAVRVALPLVVVPTTVLLLATALGERLYSPKYASLSLPFVAVLIALALTMIRPKALLAVAVAALVVLSVPTAVTVKGTEAKSGSTWSQAASIISAERASRPNANEGVVFGSVYRHPTTTADIIKVSYPEAFAGLTDLAVGADGADQGVLWNRNADLASTVPARLGDIDTVWYVGGTSRTIRPELKAVLAEHGFRPVHNWQTGKVIMTEFVRS</sequence>
<evidence type="ECO:0000256" key="8">
    <source>
        <dbReference type="SAM" id="Phobius"/>
    </source>
</evidence>
<gene>
    <name evidence="10" type="ORF">GCM10009627_28510</name>
</gene>
<evidence type="ECO:0000256" key="2">
    <source>
        <dbReference type="ARBA" id="ARBA00022475"/>
    </source>
</evidence>
<evidence type="ECO:0000256" key="6">
    <source>
        <dbReference type="ARBA" id="ARBA00022989"/>
    </source>
</evidence>
<dbReference type="Proteomes" id="UP001501742">
    <property type="component" value="Unassembled WGS sequence"/>
</dbReference>
<proteinExistence type="predicted"/>
<evidence type="ECO:0000256" key="3">
    <source>
        <dbReference type="ARBA" id="ARBA00022676"/>
    </source>
</evidence>
<reference evidence="10 11" key="1">
    <citation type="journal article" date="2019" name="Int. J. Syst. Evol. Microbiol.">
        <title>The Global Catalogue of Microorganisms (GCM) 10K type strain sequencing project: providing services to taxonomists for standard genome sequencing and annotation.</title>
        <authorList>
            <consortium name="The Broad Institute Genomics Platform"/>
            <consortium name="The Broad Institute Genome Sequencing Center for Infectious Disease"/>
            <person name="Wu L."/>
            <person name="Ma J."/>
        </authorList>
    </citation>
    <scope>NUCLEOTIDE SEQUENCE [LARGE SCALE GENOMIC DNA]</scope>
    <source>
        <strain evidence="10 11">JCM 12140</strain>
    </source>
</reference>
<keyword evidence="4" id="KW-0808">Transferase</keyword>
<feature type="transmembrane region" description="Helical" evidence="8">
    <location>
        <begin position="132"/>
        <end position="152"/>
    </location>
</feature>
<comment type="caution">
    <text evidence="10">The sequence shown here is derived from an EMBL/GenBank/DDBJ whole genome shotgun (WGS) entry which is preliminary data.</text>
</comment>
<dbReference type="Pfam" id="PF13231">
    <property type="entry name" value="PMT_2"/>
    <property type="match status" value="1"/>
</dbReference>
<protein>
    <submittedName>
        <fullName evidence="10">Glycosyltransferase family 39 protein</fullName>
    </submittedName>
</protein>
<name>A0ABN1ZFL5_9MICO</name>
<feature type="transmembrane region" description="Helical" evidence="8">
    <location>
        <begin position="161"/>
        <end position="179"/>
    </location>
</feature>
<comment type="subcellular location">
    <subcellularLocation>
        <location evidence="1">Cell membrane</location>
        <topology evidence="1">Multi-pass membrane protein</topology>
    </subcellularLocation>
</comment>
<dbReference type="EMBL" id="BAAAJX010000016">
    <property type="protein sequence ID" value="GAA1494505.1"/>
    <property type="molecule type" value="Genomic_DNA"/>
</dbReference>
<keyword evidence="2" id="KW-1003">Cell membrane</keyword>
<keyword evidence="3" id="KW-0328">Glycosyltransferase</keyword>
<feature type="transmembrane region" description="Helical" evidence="8">
    <location>
        <begin position="417"/>
        <end position="437"/>
    </location>
</feature>
<dbReference type="PANTHER" id="PTHR33908:SF3">
    <property type="entry name" value="UNDECAPRENYL PHOSPHATE-ALPHA-4-AMINO-4-DEOXY-L-ARABINOSE ARABINOSYL TRANSFERASE"/>
    <property type="match status" value="1"/>
</dbReference>
<dbReference type="PANTHER" id="PTHR33908">
    <property type="entry name" value="MANNOSYLTRANSFERASE YKCB-RELATED"/>
    <property type="match status" value="1"/>
</dbReference>
<feature type="domain" description="Glycosyltransferase RgtA/B/C/D-like" evidence="9">
    <location>
        <begin position="118"/>
        <end position="252"/>
    </location>
</feature>
<evidence type="ECO:0000313" key="11">
    <source>
        <dbReference type="Proteomes" id="UP001501742"/>
    </source>
</evidence>
<keyword evidence="7 8" id="KW-0472">Membrane</keyword>
<evidence type="ECO:0000256" key="7">
    <source>
        <dbReference type="ARBA" id="ARBA00023136"/>
    </source>
</evidence>
<feature type="transmembrane region" description="Helical" evidence="8">
    <location>
        <begin position="367"/>
        <end position="386"/>
    </location>
</feature>
<keyword evidence="6 8" id="KW-1133">Transmembrane helix</keyword>
<evidence type="ECO:0000256" key="4">
    <source>
        <dbReference type="ARBA" id="ARBA00022679"/>
    </source>
</evidence>
<feature type="transmembrane region" description="Helical" evidence="8">
    <location>
        <begin position="215"/>
        <end position="248"/>
    </location>
</feature>